<protein>
    <submittedName>
        <fullName evidence="4">Sugar or nucleoside kinase, ribokinase family</fullName>
    </submittedName>
</protein>
<keyword evidence="2 4" id="KW-0418">Kinase</keyword>
<name>A0A1M6NLN8_9FLAO</name>
<dbReference type="InterPro" id="IPR011611">
    <property type="entry name" value="PfkB_dom"/>
</dbReference>
<keyword evidence="5" id="KW-1185">Reference proteome</keyword>
<gene>
    <name evidence="4" type="ORF">SAMN04488513_11416</name>
</gene>
<sequence length="308" mass="33813">MVVGELNVDIILNGIQGFPELEKEKIAESMTISLGSSSAIMAANSSVLGTATSFCGITGDDSFGKFLIDELRSKGVDTQYISKWKDHKTGATIVMNYGIERANISYCGTMEFLTMEAIPWKELGSFDHLHISSIFLQKGLRKDIGTILKRAKDKGLTTSLDIQWDPEEKWDFNYRECLPLVDVFLPNKKELLALTQSPDIETGLDQLKAHGNWIAIKLGEEGSMGYADGKTIRCPAYKNPEYVDSIGAGDSFNAAFIKKFLSGAEPRECLEYGNLMGALNTSSVGGTGAFESLEGVRQKVKSLFNFKT</sequence>
<dbReference type="CDD" id="cd01166">
    <property type="entry name" value="KdgK"/>
    <property type="match status" value="1"/>
</dbReference>
<organism evidence="4 5">
    <name type="scientific">Pseudozobellia thermophila</name>
    <dbReference type="NCBI Taxonomy" id="192903"/>
    <lineage>
        <taxon>Bacteria</taxon>
        <taxon>Pseudomonadati</taxon>
        <taxon>Bacteroidota</taxon>
        <taxon>Flavobacteriia</taxon>
        <taxon>Flavobacteriales</taxon>
        <taxon>Flavobacteriaceae</taxon>
        <taxon>Pseudozobellia</taxon>
    </lineage>
</organism>
<dbReference type="InterPro" id="IPR029056">
    <property type="entry name" value="Ribokinase-like"/>
</dbReference>
<dbReference type="STRING" id="192903.SAMN04488513_11416"/>
<evidence type="ECO:0000259" key="3">
    <source>
        <dbReference type="Pfam" id="PF00294"/>
    </source>
</evidence>
<dbReference type="Proteomes" id="UP000184543">
    <property type="component" value="Unassembled WGS sequence"/>
</dbReference>
<evidence type="ECO:0000313" key="5">
    <source>
        <dbReference type="Proteomes" id="UP000184543"/>
    </source>
</evidence>
<dbReference type="SUPFAM" id="SSF53613">
    <property type="entry name" value="Ribokinase-like"/>
    <property type="match status" value="1"/>
</dbReference>
<reference evidence="5" key="1">
    <citation type="submission" date="2016-11" db="EMBL/GenBank/DDBJ databases">
        <authorList>
            <person name="Varghese N."/>
            <person name="Submissions S."/>
        </authorList>
    </citation>
    <scope>NUCLEOTIDE SEQUENCE [LARGE SCALE GENOMIC DNA]</scope>
    <source>
        <strain evidence="5">DSM 19858</strain>
    </source>
</reference>
<dbReference type="EMBL" id="FQYU01000014">
    <property type="protein sequence ID" value="SHJ96647.1"/>
    <property type="molecule type" value="Genomic_DNA"/>
</dbReference>
<evidence type="ECO:0000256" key="2">
    <source>
        <dbReference type="ARBA" id="ARBA00022777"/>
    </source>
</evidence>
<feature type="domain" description="Carbohydrate kinase PfkB" evidence="3">
    <location>
        <begin position="1"/>
        <end position="288"/>
    </location>
</feature>
<dbReference type="Gene3D" id="3.40.1190.20">
    <property type="match status" value="1"/>
</dbReference>
<dbReference type="PANTHER" id="PTHR10584">
    <property type="entry name" value="SUGAR KINASE"/>
    <property type="match status" value="1"/>
</dbReference>
<dbReference type="Pfam" id="PF00294">
    <property type="entry name" value="PfkB"/>
    <property type="match status" value="1"/>
</dbReference>
<dbReference type="PANTHER" id="PTHR10584:SF166">
    <property type="entry name" value="RIBOKINASE"/>
    <property type="match status" value="1"/>
</dbReference>
<dbReference type="GO" id="GO:0016301">
    <property type="term" value="F:kinase activity"/>
    <property type="evidence" value="ECO:0007669"/>
    <property type="project" value="UniProtKB-KW"/>
</dbReference>
<accession>A0A1M6NLN8</accession>
<dbReference type="AlphaFoldDB" id="A0A1M6NLN8"/>
<dbReference type="InterPro" id="IPR002173">
    <property type="entry name" value="Carboh/pur_kinase_PfkB_CS"/>
</dbReference>
<proteinExistence type="predicted"/>
<keyword evidence="1" id="KW-0808">Transferase</keyword>
<evidence type="ECO:0000313" key="4">
    <source>
        <dbReference type="EMBL" id="SHJ96647.1"/>
    </source>
</evidence>
<dbReference type="PROSITE" id="PS00584">
    <property type="entry name" value="PFKB_KINASES_2"/>
    <property type="match status" value="1"/>
</dbReference>
<evidence type="ECO:0000256" key="1">
    <source>
        <dbReference type="ARBA" id="ARBA00022679"/>
    </source>
</evidence>